<dbReference type="SUPFAM" id="SSF48350">
    <property type="entry name" value="GTPase activation domain, GAP"/>
    <property type="match status" value="1"/>
</dbReference>
<name>A0A1J4J3U8_9EUKA</name>
<dbReference type="Gene3D" id="1.10.555.10">
    <property type="entry name" value="Rho GTPase activation protein"/>
    <property type="match status" value="1"/>
</dbReference>
<feature type="region of interest" description="Disordered" evidence="1">
    <location>
        <begin position="273"/>
        <end position="295"/>
    </location>
</feature>
<proteinExistence type="predicted"/>
<dbReference type="PANTHER" id="PTHR45808">
    <property type="entry name" value="RHO GTPASE-ACTIVATING PROTEIN 68F"/>
    <property type="match status" value="1"/>
</dbReference>
<organism evidence="3 4">
    <name type="scientific">Tritrichomonas foetus</name>
    <dbReference type="NCBI Taxonomy" id="1144522"/>
    <lineage>
        <taxon>Eukaryota</taxon>
        <taxon>Metamonada</taxon>
        <taxon>Parabasalia</taxon>
        <taxon>Tritrichomonadida</taxon>
        <taxon>Tritrichomonadidae</taxon>
        <taxon>Tritrichomonas</taxon>
    </lineage>
</organism>
<dbReference type="EMBL" id="MLAK01001348">
    <property type="protein sequence ID" value="OHS94102.1"/>
    <property type="molecule type" value="Genomic_DNA"/>
</dbReference>
<dbReference type="RefSeq" id="XP_068347239.1">
    <property type="nucleotide sequence ID" value="XM_068496002.1"/>
</dbReference>
<gene>
    <name evidence="3" type="ORF">TRFO_11374</name>
</gene>
<dbReference type="Pfam" id="PF00620">
    <property type="entry name" value="RhoGAP"/>
    <property type="match status" value="1"/>
</dbReference>
<dbReference type="GeneID" id="94830706"/>
<dbReference type="InterPro" id="IPR000198">
    <property type="entry name" value="RhoGAP_dom"/>
</dbReference>
<dbReference type="CDD" id="cd00159">
    <property type="entry name" value="RhoGAP"/>
    <property type="match status" value="1"/>
</dbReference>
<evidence type="ECO:0000313" key="3">
    <source>
        <dbReference type="EMBL" id="OHS94102.1"/>
    </source>
</evidence>
<comment type="caution">
    <text evidence="3">The sequence shown here is derived from an EMBL/GenBank/DDBJ whole genome shotgun (WGS) entry which is preliminary data.</text>
</comment>
<dbReference type="SMART" id="SM00324">
    <property type="entry name" value="RhoGAP"/>
    <property type="match status" value="1"/>
</dbReference>
<protein>
    <recommendedName>
        <fullName evidence="2">Rho-GAP domain-containing protein</fullName>
    </recommendedName>
</protein>
<dbReference type="AlphaFoldDB" id="A0A1J4J3U8"/>
<sequence length="295" mass="32971">MSEKSQVFGLALDQLNLCETGVPTFLPIVRDFIISNSKNEGIFRRCGNHQLIQELGTIFTWPEAAIPPCHTVFEVSGFLKQWLNSLPAPIISPDIAAAFLKNSDNPQSAIETLKRIRPLNRKTAAYIFSIIKAVLEQSDINKMNYANIQRCFITSVTQNQKGIYPAYPFTLLYVVGVRLLNDTHTDFILEGPLVEEVIQYYQENKSQIMSDLGIDQSRSIGSLGVSMPLAKPPLPQNIDMRGLSRGNIPNRKLKCPSEMPQEIVEVRPVARQRSNSACGRKYARGSMPMNSGESK</sequence>
<dbReference type="InterPro" id="IPR008936">
    <property type="entry name" value="Rho_GTPase_activation_prot"/>
</dbReference>
<evidence type="ECO:0000259" key="2">
    <source>
        <dbReference type="PROSITE" id="PS50238"/>
    </source>
</evidence>
<dbReference type="GO" id="GO:0007264">
    <property type="term" value="P:small GTPase-mediated signal transduction"/>
    <property type="evidence" value="ECO:0007669"/>
    <property type="project" value="TreeGrafter"/>
</dbReference>
<evidence type="ECO:0000256" key="1">
    <source>
        <dbReference type="SAM" id="MobiDB-lite"/>
    </source>
</evidence>
<feature type="domain" description="Rho-GAP" evidence="2">
    <location>
        <begin position="10"/>
        <end position="209"/>
    </location>
</feature>
<dbReference type="PROSITE" id="PS50238">
    <property type="entry name" value="RHOGAP"/>
    <property type="match status" value="1"/>
</dbReference>
<dbReference type="GO" id="GO:0005737">
    <property type="term" value="C:cytoplasm"/>
    <property type="evidence" value="ECO:0007669"/>
    <property type="project" value="TreeGrafter"/>
</dbReference>
<keyword evidence="4" id="KW-1185">Reference proteome</keyword>
<dbReference type="GO" id="GO:0005096">
    <property type="term" value="F:GTPase activator activity"/>
    <property type="evidence" value="ECO:0007669"/>
    <property type="project" value="TreeGrafter"/>
</dbReference>
<dbReference type="Proteomes" id="UP000179807">
    <property type="component" value="Unassembled WGS sequence"/>
</dbReference>
<reference evidence="3" key="1">
    <citation type="submission" date="2016-10" db="EMBL/GenBank/DDBJ databases">
        <authorList>
            <person name="Benchimol M."/>
            <person name="Almeida L.G."/>
            <person name="Vasconcelos A.T."/>
            <person name="Perreira-Neves A."/>
            <person name="Rosa I.A."/>
            <person name="Tasca T."/>
            <person name="Bogo M.R."/>
            <person name="de Souza W."/>
        </authorList>
    </citation>
    <scope>NUCLEOTIDE SEQUENCE [LARGE SCALE GENOMIC DNA]</scope>
    <source>
        <strain evidence="3">K</strain>
    </source>
</reference>
<dbReference type="VEuPathDB" id="TrichDB:TRFO_11374"/>
<accession>A0A1J4J3U8</accession>
<evidence type="ECO:0000313" key="4">
    <source>
        <dbReference type="Proteomes" id="UP000179807"/>
    </source>
</evidence>
<dbReference type="PANTHER" id="PTHR45808:SF2">
    <property type="entry name" value="RHO GTPASE-ACTIVATING PROTEIN 68F"/>
    <property type="match status" value="1"/>
</dbReference>